<evidence type="ECO:0000259" key="6">
    <source>
        <dbReference type="Pfam" id="PF00441"/>
    </source>
</evidence>
<feature type="region of interest" description="Disordered" evidence="5">
    <location>
        <begin position="167"/>
        <end position="201"/>
    </location>
</feature>
<dbReference type="Gene3D" id="2.40.110.20">
    <property type="match status" value="1"/>
</dbReference>
<dbReference type="Pfam" id="PF00441">
    <property type="entry name" value="Acyl-CoA_dh_1"/>
    <property type="match status" value="1"/>
</dbReference>
<reference evidence="9" key="1">
    <citation type="submission" date="2023-11" db="EMBL/GenBank/DDBJ databases">
        <authorList>
            <person name="De Vega J J."/>
            <person name="De Vega J J."/>
        </authorList>
    </citation>
    <scope>NUCLEOTIDE SEQUENCE</scope>
</reference>
<dbReference type="InterPro" id="IPR041504">
    <property type="entry name" value="AidB_N"/>
</dbReference>
<dbReference type="InterPro" id="IPR009100">
    <property type="entry name" value="AcylCoA_DH/oxidase_NM_dom_sf"/>
</dbReference>
<dbReference type="PANTHER" id="PTHR42707">
    <property type="entry name" value="ACYL-COA DEHYDROGENASE"/>
    <property type="match status" value="1"/>
</dbReference>
<comment type="similarity">
    <text evidence="1 4">Belongs to the acyl-CoA dehydrogenase family.</text>
</comment>
<evidence type="ECO:0000259" key="7">
    <source>
        <dbReference type="Pfam" id="PF02770"/>
    </source>
</evidence>
<evidence type="ECO:0008006" key="11">
    <source>
        <dbReference type="Google" id="ProtNLM"/>
    </source>
</evidence>
<accession>A0AAD2Q5L5</accession>
<evidence type="ECO:0000313" key="10">
    <source>
        <dbReference type="Proteomes" id="UP001295794"/>
    </source>
</evidence>
<feature type="domain" description="Acyl-CoA oxidase/dehydrogenase middle" evidence="7">
    <location>
        <begin position="172"/>
        <end position="276"/>
    </location>
</feature>
<dbReference type="Proteomes" id="UP001295794">
    <property type="component" value="Unassembled WGS sequence"/>
</dbReference>
<feature type="compositionally biased region" description="Polar residues" evidence="5">
    <location>
        <begin position="186"/>
        <end position="200"/>
    </location>
</feature>
<evidence type="ECO:0000256" key="1">
    <source>
        <dbReference type="ARBA" id="ARBA00009347"/>
    </source>
</evidence>
<evidence type="ECO:0000259" key="8">
    <source>
        <dbReference type="Pfam" id="PF18158"/>
    </source>
</evidence>
<dbReference type="GO" id="GO:0003995">
    <property type="term" value="F:acyl-CoA dehydrogenase activity"/>
    <property type="evidence" value="ECO:0007669"/>
    <property type="project" value="TreeGrafter"/>
</dbReference>
<evidence type="ECO:0000256" key="3">
    <source>
        <dbReference type="ARBA" id="ARBA00022827"/>
    </source>
</evidence>
<dbReference type="InterPro" id="IPR036250">
    <property type="entry name" value="AcylCo_DH-like_C"/>
</dbReference>
<evidence type="ECO:0000256" key="2">
    <source>
        <dbReference type="ARBA" id="ARBA00022630"/>
    </source>
</evidence>
<dbReference type="InterPro" id="IPR009075">
    <property type="entry name" value="AcylCo_DH/oxidase_C"/>
</dbReference>
<dbReference type="InterPro" id="IPR006091">
    <property type="entry name" value="Acyl-CoA_Oxase/DH_mid-dom"/>
</dbReference>
<comment type="caution">
    <text evidence="9">The sequence shown here is derived from an EMBL/GenBank/DDBJ whole genome shotgun (WGS) entry which is preliminary data.</text>
</comment>
<organism evidence="9 10">
    <name type="scientific">Mycena citricolor</name>
    <dbReference type="NCBI Taxonomy" id="2018698"/>
    <lineage>
        <taxon>Eukaryota</taxon>
        <taxon>Fungi</taxon>
        <taxon>Dikarya</taxon>
        <taxon>Basidiomycota</taxon>
        <taxon>Agaricomycotina</taxon>
        <taxon>Agaricomycetes</taxon>
        <taxon>Agaricomycetidae</taxon>
        <taxon>Agaricales</taxon>
        <taxon>Marasmiineae</taxon>
        <taxon>Mycenaceae</taxon>
        <taxon>Mycena</taxon>
    </lineage>
</organism>
<name>A0AAD2Q5L5_9AGAR</name>
<keyword evidence="4" id="KW-0560">Oxidoreductase</keyword>
<keyword evidence="2 4" id="KW-0285">Flavoprotein</keyword>
<keyword evidence="3 4" id="KW-0274">FAD</keyword>
<dbReference type="Gene3D" id="6.10.250.600">
    <property type="match status" value="1"/>
</dbReference>
<comment type="cofactor">
    <cofactor evidence="4">
        <name>FAD</name>
        <dbReference type="ChEBI" id="CHEBI:57692"/>
    </cofactor>
</comment>
<dbReference type="InterPro" id="IPR052904">
    <property type="entry name" value="Acyl-CoA_dehydrogenase-like"/>
</dbReference>
<evidence type="ECO:0000256" key="4">
    <source>
        <dbReference type="RuleBase" id="RU362125"/>
    </source>
</evidence>
<dbReference type="Pfam" id="PF02770">
    <property type="entry name" value="Acyl-CoA_dh_M"/>
    <property type="match status" value="1"/>
</dbReference>
<feature type="domain" description="Adaptive response protein AidB N-terminal" evidence="8">
    <location>
        <begin position="14"/>
        <end position="162"/>
    </location>
</feature>
<dbReference type="Pfam" id="PF18158">
    <property type="entry name" value="AidB_N"/>
    <property type="match status" value="1"/>
</dbReference>
<gene>
    <name evidence="9" type="ORF">MYCIT1_LOCUS25237</name>
</gene>
<dbReference type="SUPFAM" id="SSF47203">
    <property type="entry name" value="Acyl-CoA dehydrogenase C-terminal domain-like"/>
    <property type="match status" value="1"/>
</dbReference>
<evidence type="ECO:0000313" key="9">
    <source>
        <dbReference type="EMBL" id="CAK5276732.1"/>
    </source>
</evidence>
<evidence type="ECO:0000256" key="5">
    <source>
        <dbReference type="SAM" id="MobiDB-lite"/>
    </source>
</evidence>
<sequence>MRVEDIFHQQPPQTGNPYLTDPVLPKLLRRLLSKDALDVVNSDLVRLGDELVNEIRPIAPLVKEPTLTQYDAWGNRVDVLQVSEGWKILKDFACKEGVISIPYERRFGDQSRVWSFAKCVLMVADCHVVLCPYSMTDGAARVMEISGTEKMKREILPRLMSRDPKTAYTSGQWMTESPGGSDVSRTETTAQAVSDEQSSDLGPAYQLDGFKWFSSAAEGNMSIALGRDPSSQRLSLFLVPVRLGPFPTPLSNNILLHRLKDKFGTKALPTAELSLNGARAWLIGAPGAGVRTIAPVLNITRVHSSVSGVGSLMRCLSLARAYAQVRVVDKDKLLQTVPAHMETLARVGLLYRALTHLLFGVVSLLGKSECGTASRSEEARLRILTPTLKAFSAMKSVTAMEDCMAALGGQGYMEELGIGRLIRDAMVEKIWEGTVGVLAHDLMRASRGKDAVQFFVTWCRDIIASAPSDMRTSQPADNLRHGADMLPSQFELAHTHSLVQRPILQMLALLASSTYLLEHAIWSRANESAEQASLDWHVFERWMGEGGFSEISDEIGKMSEAHPERILLNERIVGSRL</sequence>
<proteinExistence type="inferred from homology"/>
<protein>
    <recommendedName>
        <fullName evidence="11">Acyl-CoA dehydrogenase</fullName>
    </recommendedName>
</protein>
<dbReference type="Gene3D" id="1.20.140.10">
    <property type="entry name" value="Butyryl-CoA Dehydrogenase, subunit A, domain 3"/>
    <property type="match status" value="1"/>
</dbReference>
<dbReference type="EMBL" id="CAVNYO010000412">
    <property type="protein sequence ID" value="CAK5276732.1"/>
    <property type="molecule type" value="Genomic_DNA"/>
</dbReference>
<keyword evidence="10" id="KW-1185">Reference proteome</keyword>
<dbReference type="PANTHER" id="PTHR42707:SF2">
    <property type="entry name" value="ACD11 DEHYDROGENASE"/>
    <property type="match status" value="1"/>
</dbReference>
<dbReference type="SUPFAM" id="SSF56645">
    <property type="entry name" value="Acyl-CoA dehydrogenase NM domain-like"/>
    <property type="match status" value="1"/>
</dbReference>
<dbReference type="AlphaFoldDB" id="A0AAD2Q5L5"/>
<feature type="domain" description="Acyl-CoA dehydrogenase/oxidase C-terminal" evidence="6">
    <location>
        <begin position="287"/>
        <end position="444"/>
    </location>
</feature>